<dbReference type="STRING" id="1121307.CLCY_4c01060"/>
<dbReference type="GO" id="GO:0055085">
    <property type="term" value="P:transmembrane transport"/>
    <property type="evidence" value="ECO:0007669"/>
    <property type="project" value="InterPro"/>
</dbReference>
<evidence type="ECO:0000256" key="2">
    <source>
        <dbReference type="ARBA" id="ARBA00022448"/>
    </source>
</evidence>
<dbReference type="RefSeq" id="WP_053083278.1">
    <property type="nucleotide sequence ID" value="NZ_LFVU01000024.1"/>
</dbReference>
<feature type="transmembrane region" description="Helical" evidence="7">
    <location>
        <begin position="243"/>
        <end position="265"/>
    </location>
</feature>
<dbReference type="Gene3D" id="1.10.3720.10">
    <property type="entry name" value="MetI-like"/>
    <property type="match status" value="1"/>
</dbReference>
<dbReference type="OrthoDB" id="9794684at2"/>
<evidence type="ECO:0000313" key="9">
    <source>
        <dbReference type="EMBL" id="KMT22133.1"/>
    </source>
</evidence>
<reference evidence="9 10" key="1">
    <citation type="submission" date="2015-06" db="EMBL/GenBank/DDBJ databases">
        <title>Draft genome sequence of the purine-degrading Clostridium cylindrosporum HC-1 (DSM 605).</title>
        <authorList>
            <person name="Poehlein A."/>
            <person name="Schiel-Bengelsdorf B."/>
            <person name="Bengelsdorf F."/>
            <person name="Daniel R."/>
            <person name="Duerre P."/>
        </authorList>
    </citation>
    <scope>NUCLEOTIDE SEQUENCE [LARGE SCALE GENOMIC DNA]</scope>
    <source>
        <strain evidence="9 10">DSM 605</strain>
    </source>
</reference>
<keyword evidence="2 7" id="KW-0813">Transport</keyword>
<feature type="transmembrane region" description="Helical" evidence="7">
    <location>
        <begin position="12"/>
        <end position="33"/>
    </location>
</feature>
<protein>
    <submittedName>
        <fullName evidence="9">Carbohydrate ABC transporter membrane protein 2, CUT1 family</fullName>
    </submittedName>
</protein>
<proteinExistence type="inferred from homology"/>
<dbReference type="PANTHER" id="PTHR32243">
    <property type="entry name" value="MALTOSE TRANSPORT SYSTEM PERMEASE-RELATED"/>
    <property type="match status" value="1"/>
</dbReference>
<dbReference type="SUPFAM" id="SSF161098">
    <property type="entry name" value="MetI-like"/>
    <property type="match status" value="1"/>
</dbReference>
<sequence>MKNIKKSTISKVIKSIMVIIIIAFMIAPFFIMLSTSFKSFEQVTKWPPSFIPKVLDFSNYFAVWGKDGNIKKAFINSIIVSTSTMILCTALGSLAAYIVSRFNFFGKKAFLFLIIITQMFSAVILIGPMYVIIRQLGLLNTYIALIIPNTAFALPMTVWLLYGYMEGIPKSLEEAAMIDGCTRLQAIRKVLMPLLAPGIITAGLFAFIVSWNDLLFAQTFITKPELRTLSVALTTYKSVFETFWHKMMAASVISVIPVFAIFIFIQKYLVKGLTSGGVKE</sequence>
<evidence type="ECO:0000256" key="3">
    <source>
        <dbReference type="ARBA" id="ARBA00022475"/>
    </source>
</evidence>
<evidence type="ECO:0000259" key="8">
    <source>
        <dbReference type="PROSITE" id="PS50928"/>
    </source>
</evidence>
<comment type="subcellular location">
    <subcellularLocation>
        <location evidence="1 7">Cell membrane</location>
        <topology evidence="1 7">Multi-pass membrane protein</topology>
    </subcellularLocation>
</comment>
<keyword evidence="5 7" id="KW-1133">Transmembrane helix</keyword>
<dbReference type="CDD" id="cd06261">
    <property type="entry name" value="TM_PBP2"/>
    <property type="match status" value="1"/>
</dbReference>
<dbReference type="InterPro" id="IPR035906">
    <property type="entry name" value="MetI-like_sf"/>
</dbReference>
<organism evidence="9 10">
    <name type="scientific">Clostridium cylindrosporum DSM 605</name>
    <dbReference type="NCBI Taxonomy" id="1121307"/>
    <lineage>
        <taxon>Bacteria</taxon>
        <taxon>Bacillati</taxon>
        <taxon>Bacillota</taxon>
        <taxon>Clostridia</taxon>
        <taxon>Eubacteriales</taxon>
        <taxon>Clostridiaceae</taxon>
        <taxon>Clostridium</taxon>
    </lineage>
</organism>
<keyword evidence="3" id="KW-1003">Cell membrane</keyword>
<feature type="transmembrane region" description="Helical" evidence="7">
    <location>
        <begin position="73"/>
        <end position="98"/>
    </location>
</feature>
<dbReference type="PROSITE" id="PS50928">
    <property type="entry name" value="ABC_TM1"/>
    <property type="match status" value="1"/>
</dbReference>
<evidence type="ECO:0000256" key="4">
    <source>
        <dbReference type="ARBA" id="ARBA00022692"/>
    </source>
</evidence>
<evidence type="ECO:0000256" key="7">
    <source>
        <dbReference type="RuleBase" id="RU363032"/>
    </source>
</evidence>
<dbReference type="InterPro" id="IPR050901">
    <property type="entry name" value="BP-dep_ABC_trans_perm"/>
</dbReference>
<dbReference type="PANTHER" id="PTHR32243:SF18">
    <property type="entry name" value="INNER MEMBRANE ABC TRANSPORTER PERMEASE PROTEIN YCJP"/>
    <property type="match status" value="1"/>
</dbReference>
<evidence type="ECO:0000256" key="5">
    <source>
        <dbReference type="ARBA" id="ARBA00022989"/>
    </source>
</evidence>
<dbReference type="Proteomes" id="UP000036756">
    <property type="component" value="Unassembled WGS sequence"/>
</dbReference>
<dbReference type="Pfam" id="PF00528">
    <property type="entry name" value="BPD_transp_1"/>
    <property type="match status" value="1"/>
</dbReference>
<keyword evidence="10" id="KW-1185">Reference proteome</keyword>
<dbReference type="InterPro" id="IPR000515">
    <property type="entry name" value="MetI-like"/>
</dbReference>
<evidence type="ECO:0000256" key="6">
    <source>
        <dbReference type="ARBA" id="ARBA00023136"/>
    </source>
</evidence>
<feature type="domain" description="ABC transmembrane type-1" evidence="8">
    <location>
        <begin position="74"/>
        <end position="265"/>
    </location>
</feature>
<comment type="caution">
    <text evidence="9">The sequence shown here is derived from an EMBL/GenBank/DDBJ whole genome shotgun (WGS) entry which is preliminary data.</text>
</comment>
<dbReference type="GO" id="GO:0005886">
    <property type="term" value="C:plasma membrane"/>
    <property type="evidence" value="ECO:0007669"/>
    <property type="project" value="UniProtKB-SubCell"/>
</dbReference>
<feature type="transmembrane region" description="Helical" evidence="7">
    <location>
        <begin position="190"/>
        <end position="211"/>
    </location>
</feature>
<feature type="transmembrane region" description="Helical" evidence="7">
    <location>
        <begin position="139"/>
        <end position="162"/>
    </location>
</feature>
<keyword evidence="4 7" id="KW-0812">Transmembrane</keyword>
<gene>
    <name evidence="9" type="ORF">CLCY_4c01060</name>
</gene>
<dbReference type="AlphaFoldDB" id="A0A0J8DD02"/>
<name>A0A0J8DD02_CLOCY</name>
<accession>A0A0J8DD02</accession>
<keyword evidence="6 7" id="KW-0472">Membrane</keyword>
<evidence type="ECO:0000313" key="10">
    <source>
        <dbReference type="Proteomes" id="UP000036756"/>
    </source>
</evidence>
<feature type="transmembrane region" description="Helical" evidence="7">
    <location>
        <begin position="110"/>
        <end position="133"/>
    </location>
</feature>
<evidence type="ECO:0000256" key="1">
    <source>
        <dbReference type="ARBA" id="ARBA00004651"/>
    </source>
</evidence>
<dbReference type="PATRIC" id="fig|1121307.3.peg.1760"/>
<comment type="similarity">
    <text evidence="7">Belongs to the binding-protein-dependent transport system permease family.</text>
</comment>
<dbReference type="EMBL" id="LFVU01000024">
    <property type="protein sequence ID" value="KMT22133.1"/>
    <property type="molecule type" value="Genomic_DNA"/>
</dbReference>